<feature type="region of interest" description="Disordered" evidence="7">
    <location>
        <begin position="350"/>
        <end position="388"/>
    </location>
</feature>
<feature type="domain" description="Integral membrane bound transporter" evidence="9">
    <location>
        <begin position="412"/>
        <end position="539"/>
    </location>
</feature>
<feature type="transmembrane region" description="Helical" evidence="8">
    <location>
        <begin position="100"/>
        <end position="116"/>
    </location>
</feature>
<accession>A0ABU5N4C6</accession>
<keyword evidence="3 8" id="KW-0812">Transmembrane</keyword>
<gene>
    <name evidence="10" type="ORF">R2Q92_03595</name>
</gene>
<feature type="transmembrane region" description="Helical" evidence="8">
    <location>
        <begin position="147"/>
        <end position="168"/>
    </location>
</feature>
<evidence type="ECO:0000313" key="11">
    <source>
        <dbReference type="Proteomes" id="UP001291912"/>
    </source>
</evidence>
<dbReference type="Proteomes" id="UP001291912">
    <property type="component" value="Unassembled WGS sequence"/>
</dbReference>
<evidence type="ECO:0000256" key="5">
    <source>
        <dbReference type="ARBA" id="ARBA00023136"/>
    </source>
</evidence>
<feature type="transmembrane region" description="Helical" evidence="8">
    <location>
        <begin position="457"/>
        <end position="490"/>
    </location>
</feature>
<protein>
    <submittedName>
        <fullName evidence="10">FUSC family protein</fullName>
    </submittedName>
</protein>
<evidence type="ECO:0000256" key="1">
    <source>
        <dbReference type="ARBA" id="ARBA00004651"/>
    </source>
</evidence>
<evidence type="ECO:0000256" key="8">
    <source>
        <dbReference type="SAM" id="Phobius"/>
    </source>
</evidence>
<evidence type="ECO:0000256" key="6">
    <source>
        <dbReference type="ARBA" id="ARBA00043993"/>
    </source>
</evidence>
<proteinExistence type="inferred from homology"/>
<keyword evidence="2" id="KW-1003">Cell membrane</keyword>
<evidence type="ECO:0000256" key="2">
    <source>
        <dbReference type="ARBA" id="ARBA00022475"/>
    </source>
</evidence>
<feature type="transmembrane region" description="Helical" evidence="8">
    <location>
        <begin position="496"/>
        <end position="514"/>
    </location>
</feature>
<feature type="transmembrane region" description="Helical" evidence="8">
    <location>
        <begin position="402"/>
        <end position="420"/>
    </location>
</feature>
<comment type="subcellular location">
    <subcellularLocation>
        <location evidence="1">Cell membrane</location>
        <topology evidence="1">Multi-pass membrane protein</topology>
    </subcellularLocation>
</comment>
<evidence type="ECO:0000256" key="7">
    <source>
        <dbReference type="SAM" id="MobiDB-lite"/>
    </source>
</evidence>
<comment type="caution">
    <text evidence="10">The sequence shown here is derived from an EMBL/GenBank/DDBJ whole genome shotgun (WGS) entry which is preliminary data.</text>
</comment>
<feature type="transmembrane region" description="Helical" evidence="8">
    <location>
        <begin position="526"/>
        <end position="544"/>
    </location>
</feature>
<organism evidence="10 11">
    <name type="scientific">Microbacterium aquimaris</name>
    <dbReference type="NCBI Taxonomy" id="459816"/>
    <lineage>
        <taxon>Bacteria</taxon>
        <taxon>Bacillati</taxon>
        <taxon>Actinomycetota</taxon>
        <taxon>Actinomycetes</taxon>
        <taxon>Micrococcales</taxon>
        <taxon>Microbacteriaceae</taxon>
        <taxon>Microbacterium</taxon>
    </lineage>
</organism>
<feature type="transmembrane region" description="Helical" evidence="8">
    <location>
        <begin position="40"/>
        <end position="63"/>
    </location>
</feature>
<feature type="compositionally biased region" description="Low complexity" evidence="7">
    <location>
        <begin position="371"/>
        <end position="380"/>
    </location>
</feature>
<evidence type="ECO:0000313" key="10">
    <source>
        <dbReference type="EMBL" id="MDZ8160905.1"/>
    </source>
</evidence>
<dbReference type="InterPro" id="IPR049453">
    <property type="entry name" value="Memb_transporter_dom"/>
</dbReference>
<evidence type="ECO:0000259" key="9">
    <source>
        <dbReference type="Pfam" id="PF13515"/>
    </source>
</evidence>
<feature type="transmembrane region" description="Helical" evidence="8">
    <location>
        <begin position="123"/>
        <end position="141"/>
    </location>
</feature>
<dbReference type="EMBL" id="JAWJYN010000001">
    <property type="protein sequence ID" value="MDZ8160905.1"/>
    <property type="molecule type" value="Genomic_DNA"/>
</dbReference>
<feature type="transmembrane region" description="Helical" evidence="8">
    <location>
        <begin position="75"/>
        <end position="94"/>
    </location>
</feature>
<keyword evidence="5 8" id="KW-0472">Membrane</keyword>
<reference evidence="10 11" key="1">
    <citation type="submission" date="2023-10" db="EMBL/GenBank/DDBJ databases">
        <title>Microbacterium xanthum sp. nov., isolated from seaweed.</title>
        <authorList>
            <person name="Lee S.D."/>
        </authorList>
    </citation>
    <scope>NUCLEOTIDE SEQUENCE [LARGE SCALE GENOMIC DNA]</scope>
    <source>
        <strain evidence="10 11">KCTC 19124</strain>
    </source>
</reference>
<evidence type="ECO:0000256" key="3">
    <source>
        <dbReference type="ARBA" id="ARBA00022692"/>
    </source>
</evidence>
<dbReference type="PANTHER" id="PTHR30509:SF9">
    <property type="entry name" value="MULTIDRUG RESISTANCE PROTEIN MDTO"/>
    <property type="match status" value="1"/>
</dbReference>
<keyword evidence="4 8" id="KW-1133">Transmembrane helix</keyword>
<comment type="similarity">
    <text evidence="6">Belongs to the YccS/YhfK family.</text>
</comment>
<dbReference type="PANTHER" id="PTHR30509">
    <property type="entry name" value="P-HYDROXYBENZOIC ACID EFFLUX PUMP SUBUNIT-RELATED"/>
    <property type="match status" value="1"/>
</dbReference>
<sequence>MSTRGALTSAFAAQDPAHARLVNAVAVTAGMLLSALFGQFVIHTFHAETGLLAMAIFLSVQAGGMVKDATARGRLLTTALLIPTLVAAVATAAFLSTHGPLVIVGFILIAGAAIWSRRFGARAAAIGSLGFMGYFFTLFMRPSAEELPAFALVAVGAAAAQTVVRTALLITHPRRELKVLLRELRAGSAVALRVSGTAVPGRGVDANTRALRSALRRLDQVGRAITSWQHRFQTDRHVDVGDQTLAQWVLDARVDTEEACAERARQGDRPAPDSAALDLRARGESALEVILDDRAASHRVQAARDVAVDLIAQCQTSIVDVETYLLARCALSHVRLRGIDIARGRHRTPVRTPVGAEHPGTVEHPMAADSPRPATPKAAPATPPRPKMRWTAWRSWEPTTRMAVQAMIAAALAAGVGDAISASRWYWAVMTAFVIFLGATTRSGIFTRAYRRVAGTIIGIGIGVGAVTLVAGETSLLVAIAVVAVFGMLYFGPLNYLYASVFITTMLVSLYRMLGVLDGSLLELRLVETLSGALIGVLCAYLILSTNSRSVLLGKADAYFETLEYLLRAVREGHVTDRAELMATLQKVEDAQTDLAQAVASMSAALAIGGPGGSHLQTDEVRLTGIATRGAARFAQARIRALEEPSRGTAVDDTVDVVVAQIVPAAQAMRAVLGEAAEPGVGPMDPLSADRRSDASPVIDHLRELPSDSPASRDAVFALARIDWALRRIVGRASGLREPRSRRRRAVDAGVAVG</sequence>
<keyword evidence="11" id="KW-1185">Reference proteome</keyword>
<dbReference type="Pfam" id="PF13515">
    <property type="entry name" value="FUSC_2"/>
    <property type="match status" value="1"/>
</dbReference>
<name>A0ABU5N4C6_9MICO</name>
<feature type="transmembrane region" description="Helical" evidence="8">
    <location>
        <begin position="426"/>
        <end position="445"/>
    </location>
</feature>
<evidence type="ECO:0000256" key="4">
    <source>
        <dbReference type="ARBA" id="ARBA00022989"/>
    </source>
</evidence>
<dbReference type="RefSeq" id="WP_194423579.1">
    <property type="nucleotide sequence ID" value="NZ_BAAAPT010000001.1"/>
</dbReference>